<feature type="signal peptide" evidence="2">
    <location>
        <begin position="1"/>
        <end position="24"/>
    </location>
</feature>
<evidence type="ECO:0000313" key="4">
    <source>
        <dbReference type="Proteomes" id="UP001159641"/>
    </source>
</evidence>
<evidence type="ECO:0000256" key="2">
    <source>
        <dbReference type="SAM" id="SignalP"/>
    </source>
</evidence>
<organism evidence="3 4">
    <name type="scientific">Eschrichtius robustus</name>
    <name type="common">California gray whale</name>
    <name type="synonym">Eschrichtius gibbosus</name>
    <dbReference type="NCBI Taxonomy" id="9764"/>
    <lineage>
        <taxon>Eukaryota</taxon>
        <taxon>Metazoa</taxon>
        <taxon>Chordata</taxon>
        <taxon>Craniata</taxon>
        <taxon>Vertebrata</taxon>
        <taxon>Euteleostomi</taxon>
        <taxon>Mammalia</taxon>
        <taxon>Eutheria</taxon>
        <taxon>Laurasiatheria</taxon>
        <taxon>Artiodactyla</taxon>
        <taxon>Whippomorpha</taxon>
        <taxon>Cetacea</taxon>
        <taxon>Mysticeti</taxon>
        <taxon>Eschrichtiidae</taxon>
        <taxon>Eschrichtius</taxon>
    </lineage>
</organism>
<reference evidence="3 4" key="1">
    <citation type="submission" date="2022-11" db="EMBL/GenBank/DDBJ databases">
        <title>Whole genome sequence of Eschrichtius robustus ER-17-0199.</title>
        <authorList>
            <person name="Bruniche-Olsen A."/>
            <person name="Black A.N."/>
            <person name="Fields C.J."/>
            <person name="Walden K."/>
            <person name="Dewoody J.A."/>
        </authorList>
    </citation>
    <scope>NUCLEOTIDE SEQUENCE [LARGE SCALE GENOMIC DNA]</scope>
    <source>
        <strain evidence="3">ER-17-0199</strain>
        <tissue evidence="3">Blubber</tissue>
    </source>
</reference>
<name>A0AB34GV86_ESCRO</name>
<sequence>MAAPGGARRWPLLLLLFGERPGWGLRAQGLRGEGSGRCEALRGPRGMWGGVRGGGLLGGRELRGWGRAGPGDSRRVVPRRPRRLRGEGSVQVPRSGRRREGPARPSGARPRVVGSVGSDLVVFERRGSRPYLGARVAPEGCVRPQPETRDRMGLGFRPTRMSAQENRAGGDPGL</sequence>
<evidence type="ECO:0000313" key="3">
    <source>
        <dbReference type="EMBL" id="KAJ8783263.1"/>
    </source>
</evidence>
<feature type="region of interest" description="Disordered" evidence="1">
    <location>
        <begin position="140"/>
        <end position="174"/>
    </location>
</feature>
<dbReference type="EMBL" id="JAIQCJ010002088">
    <property type="protein sequence ID" value="KAJ8783263.1"/>
    <property type="molecule type" value="Genomic_DNA"/>
</dbReference>
<protein>
    <submittedName>
        <fullName evidence="3">Uncharacterized protein</fullName>
    </submittedName>
</protein>
<dbReference type="Proteomes" id="UP001159641">
    <property type="component" value="Unassembled WGS sequence"/>
</dbReference>
<feature type="chain" id="PRO_5044301214" evidence="2">
    <location>
        <begin position="25"/>
        <end position="174"/>
    </location>
</feature>
<gene>
    <name evidence="3" type="ORF">J1605_009346</name>
</gene>
<proteinExistence type="predicted"/>
<dbReference type="AlphaFoldDB" id="A0AB34GV86"/>
<keyword evidence="4" id="KW-1185">Reference proteome</keyword>
<accession>A0AB34GV86</accession>
<comment type="caution">
    <text evidence="3">The sequence shown here is derived from an EMBL/GenBank/DDBJ whole genome shotgun (WGS) entry which is preliminary data.</text>
</comment>
<feature type="region of interest" description="Disordered" evidence="1">
    <location>
        <begin position="63"/>
        <end position="113"/>
    </location>
</feature>
<evidence type="ECO:0000256" key="1">
    <source>
        <dbReference type="SAM" id="MobiDB-lite"/>
    </source>
</evidence>
<keyword evidence="2" id="KW-0732">Signal</keyword>